<comment type="caution">
    <text evidence="1">The sequence shown here is derived from an EMBL/GenBank/DDBJ whole genome shotgun (WGS) entry which is preliminary data.</text>
</comment>
<sequence>MQRQRTAHEYRMHAPRYITQTAIRHEMSPSCTPRFRVKRDEGGTHVNCRAPTRLYASRAHNSSKCTSAALILLDRLSRNTTNFPTISKDFSLNRNHYISEIC</sequence>
<evidence type="ECO:0000313" key="1">
    <source>
        <dbReference type="EMBL" id="KAL3400570.1"/>
    </source>
</evidence>
<proteinExistence type="predicted"/>
<organism evidence="1 2">
    <name type="scientific">Trichogramma kaykai</name>
    <dbReference type="NCBI Taxonomy" id="54128"/>
    <lineage>
        <taxon>Eukaryota</taxon>
        <taxon>Metazoa</taxon>
        <taxon>Ecdysozoa</taxon>
        <taxon>Arthropoda</taxon>
        <taxon>Hexapoda</taxon>
        <taxon>Insecta</taxon>
        <taxon>Pterygota</taxon>
        <taxon>Neoptera</taxon>
        <taxon>Endopterygota</taxon>
        <taxon>Hymenoptera</taxon>
        <taxon>Apocrita</taxon>
        <taxon>Proctotrupomorpha</taxon>
        <taxon>Chalcidoidea</taxon>
        <taxon>Trichogrammatidae</taxon>
        <taxon>Trichogramma</taxon>
    </lineage>
</organism>
<protein>
    <submittedName>
        <fullName evidence="1">Uncharacterized protein</fullName>
    </submittedName>
</protein>
<name>A0ABD2X5R8_9HYME</name>
<accession>A0ABD2X5R8</accession>
<evidence type="ECO:0000313" key="2">
    <source>
        <dbReference type="Proteomes" id="UP001627154"/>
    </source>
</evidence>
<dbReference type="Proteomes" id="UP001627154">
    <property type="component" value="Unassembled WGS sequence"/>
</dbReference>
<gene>
    <name evidence="1" type="ORF">TKK_006410</name>
</gene>
<dbReference type="AlphaFoldDB" id="A0ABD2X5R8"/>
<dbReference type="EMBL" id="JBJJXI010000051">
    <property type="protein sequence ID" value="KAL3400570.1"/>
    <property type="molecule type" value="Genomic_DNA"/>
</dbReference>
<keyword evidence="2" id="KW-1185">Reference proteome</keyword>
<reference evidence="1 2" key="1">
    <citation type="journal article" date="2024" name="bioRxiv">
        <title>A reference genome for Trichogramma kaykai: A tiny desert-dwelling parasitoid wasp with competing sex-ratio distorters.</title>
        <authorList>
            <person name="Culotta J."/>
            <person name="Lindsey A.R."/>
        </authorList>
    </citation>
    <scope>NUCLEOTIDE SEQUENCE [LARGE SCALE GENOMIC DNA]</scope>
    <source>
        <strain evidence="1 2">KSX58</strain>
    </source>
</reference>